<dbReference type="Proteomes" id="UP000423756">
    <property type="component" value="Unassembled WGS sequence"/>
</dbReference>
<gene>
    <name evidence="1" type="ORF">F7Q91_03065</name>
</gene>
<accession>A0A7V7NWW2</accession>
<protein>
    <submittedName>
        <fullName evidence="1">Uncharacterized protein</fullName>
    </submittedName>
</protein>
<sequence>MAEIELTDLTSNSSVLSILVSKVDRNHPERKVLDQCYLIDTNDNSTISITSVKVCKGKVLSCMSAGIDAFQIEGYQFTSLKSLIDTINGERV</sequence>
<dbReference type="EMBL" id="VZPX01000004">
    <property type="protein sequence ID" value="KAB0482402.1"/>
    <property type="molecule type" value="Genomic_DNA"/>
</dbReference>
<comment type="caution">
    <text evidence="1">The sequence shown here is derived from an EMBL/GenBank/DDBJ whole genome shotgun (WGS) entry which is preliminary data.</text>
</comment>
<organism evidence="1 2">
    <name type="scientific">Vibrio chagasii</name>
    <dbReference type="NCBI Taxonomy" id="170679"/>
    <lineage>
        <taxon>Bacteria</taxon>
        <taxon>Pseudomonadati</taxon>
        <taxon>Pseudomonadota</taxon>
        <taxon>Gammaproteobacteria</taxon>
        <taxon>Vibrionales</taxon>
        <taxon>Vibrionaceae</taxon>
        <taxon>Vibrio</taxon>
    </lineage>
</organism>
<evidence type="ECO:0000313" key="2">
    <source>
        <dbReference type="Proteomes" id="UP000423756"/>
    </source>
</evidence>
<reference evidence="1 2" key="1">
    <citation type="submission" date="2019-09" db="EMBL/GenBank/DDBJ databases">
        <title>Draft genome sequences of 48 bacterial type strains from the CCUG.</title>
        <authorList>
            <person name="Tunovic T."/>
            <person name="Pineiro-Iglesias B."/>
            <person name="Unosson C."/>
            <person name="Inganas E."/>
            <person name="Ohlen M."/>
            <person name="Cardew S."/>
            <person name="Jensie-Markopoulos S."/>
            <person name="Salva-Serra F."/>
            <person name="Jaen-Luchoro D."/>
            <person name="Karlsson R."/>
            <person name="Svensson-Stadler L."/>
            <person name="Chun J."/>
            <person name="Moore E."/>
        </authorList>
    </citation>
    <scope>NUCLEOTIDE SEQUENCE [LARGE SCALE GENOMIC DNA]</scope>
    <source>
        <strain evidence="1 2">CCUG 48643</strain>
    </source>
</reference>
<dbReference type="RefSeq" id="WP_137406621.1">
    <property type="nucleotide sequence ID" value="NZ_SZQG01000004.1"/>
</dbReference>
<name>A0A7V7NWW2_9VIBR</name>
<proteinExistence type="predicted"/>
<evidence type="ECO:0000313" key="1">
    <source>
        <dbReference type="EMBL" id="KAB0482402.1"/>
    </source>
</evidence>
<dbReference type="AlphaFoldDB" id="A0A7V7NWW2"/>